<dbReference type="EMBL" id="CP012850">
    <property type="protein sequence ID" value="ALI36864.1"/>
    <property type="molecule type" value="Genomic_DNA"/>
</dbReference>
<dbReference type="GO" id="GO:0016491">
    <property type="term" value="F:oxidoreductase activity"/>
    <property type="evidence" value="ECO:0007669"/>
    <property type="project" value="UniProtKB-KW"/>
</dbReference>
<dbReference type="PANTHER" id="PTHR43273">
    <property type="entry name" value="ANAEROBIC SULFATASE-MATURATING ENZYME HOMOLOG ASLB-RELATED"/>
    <property type="match status" value="1"/>
</dbReference>
<protein>
    <submittedName>
        <fullName evidence="1">Anaerobic sulfatase-maturating enzyme</fullName>
        <ecNumber evidence="1">1.8.98.-</ecNumber>
    </submittedName>
</protein>
<dbReference type="KEGG" id="taa:NMY3_02674"/>
<organism evidence="1 2">
    <name type="scientific">Candidatus Nitrosocosmicus oleophilus</name>
    <dbReference type="NCBI Taxonomy" id="1353260"/>
    <lineage>
        <taxon>Archaea</taxon>
        <taxon>Nitrososphaerota</taxon>
        <taxon>Nitrososphaeria</taxon>
        <taxon>Nitrososphaerales</taxon>
        <taxon>Nitrososphaeraceae</taxon>
        <taxon>Candidatus Nitrosocosmicus</taxon>
    </lineage>
</organism>
<dbReference type="Proteomes" id="UP000058925">
    <property type="component" value="Chromosome"/>
</dbReference>
<evidence type="ECO:0000313" key="1">
    <source>
        <dbReference type="EMBL" id="ALI36864.1"/>
    </source>
</evidence>
<dbReference type="SUPFAM" id="SSF102114">
    <property type="entry name" value="Radical SAM enzymes"/>
    <property type="match status" value="1"/>
</dbReference>
<gene>
    <name evidence="1" type="ORF">NMY3_02674</name>
</gene>
<dbReference type="CDD" id="cd01335">
    <property type="entry name" value="Radical_SAM"/>
    <property type="match status" value="1"/>
</dbReference>
<name>A0A654LZ87_9ARCH</name>
<dbReference type="InterPro" id="IPR023867">
    <property type="entry name" value="Sulphatase_maturase_rSAM"/>
</dbReference>
<accession>A0A654LZ87</accession>
<keyword evidence="2" id="KW-1185">Reference proteome</keyword>
<dbReference type="InterPro" id="IPR058240">
    <property type="entry name" value="rSAM_sf"/>
</dbReference>
<keyword evidence="1" id="KW-0560">Oxidoreductase</keyword>
<dbReference type="InterPro" id="IPR013785">
    <property type="entry name" value="Aldolase_TIM"/>
</dbReference>
<proteinExistence type="predicted"/>
<dbReference type="AlphaFoldDB" id="A0A654LZ87"/>
<dbReference type="Gene3D" id="3.20.20.70">
    <property type="entry name" value="Aldolase class I"/>
    <property type="match status" value="1"/>
</dbReference>
<dbReference type="EC" id="1.8.98.-" evidence="1"/>
<dbReference type="PANTHER" id="PTHR43273:SF8">
    <property type="entry name" value="RADICAL SAM DOMAIN PROTEIN"/>
    <property type="match status" value="1"/>
</dbReference>
<reference evidence="2" key="1">
    <citation type="submission" date="2015-10" db="EMBL/GenBank/DDBJ databases">
        <title>Niche specialization of a soil ammonia-oxidizing archaeon, Candidatus Nitrosocosmicus oleophilus.</title>
        <authorList>
            <person name="Jung M.-Y."/>
            <person name="Rhee S.-K."/>
        </authorList>
    </citation>
    <scope>NUCLEOTIDE SEQUENCE [LARGE SCALE GENOMIC DNA]</scope>
    <source>
        <strain evidence="2">MY3</strain>
    </source>
</reference>
<sequence length="346" mass="38902">MTAEVASQAALNIARYCNSNSIKKIGIVFHGGEPLLGGADYLAKIISTLENVFHKYAVKFYISIQSNGLLFSPEIGDLLLRKNVTLSISLDGPPVINDKNRIDHFGNPSTNLLESKLHILTSSKYRKIFGGFLCVINIESNPILVLEYLLSYEPASIDFLLPDNNHDYLPLGMKNNNTIYADWLIEIFDYWFSHKTKTNVRMFDVLIRSVLGQRSTMDSFGLTPMEFVVIETNGDIEGLDVLKTTYSGAARLGYNVFENTLDQVSSHAIIKLMQRGFESLCAECRECSIVDICGGGYLPHRYSTKSEFDNPSVYCNDLMKLIVHIKNKVFSEIKGSNLNEKLFNHK</sequence>
<evidence type="ECO:0000313" key="2">
    <source>
        <dbReference type="Proteomes" id="UP000058925"/>
    </source>
</evidence>